<reference evidence="1 2" key="1">
    <citation type="journal article" date="2011" name="J. Bacteriol.">
        <title>Genome Sequence of Lactobacillus ruminis SPM0211, Isolated from a Fecal Sample from a Healthy Korean.</title>
        <authorList>
            <person name="Lee S."/>
            <person name="Cho Y.J."/>
            <person name="Lee A.H."/>
            <person name="Chun J."/>
            <person name="Ha N.J."/>
            <person name="Ko G."/>
        </authorList>
    </citation>
    <scope>NUCLEOTIDE SEQUENCE [LARGE SCALE GENOMIC DNA]</scope>
    <source>
        <strain evidence="1 2">SPM0211</strain>
    </source>
</reference>
<dbReference type="AlphaFoldDB" id="F7QYQ6"/>
<name>F7QYQ6_9LACO</name>
<organism evidence="1 2">
    <name type="scientific">Ligilactobacillus ruminis SPM0211</name>
    <dbReference type="NCBI Taxonomy" id="1040964"/>
    <lineage>
        <taxon>Bacteria</taxon>
        <taxon>Bacillati</taxon>
        <taxon>Bacillota</taxon>
        <taxon>Bacilli</taxon>
        <taxon>Lactobacillales</taxon>
        <taxon>Lactobacillaceae</taxon>
        <taxon>Ligilactobacillus</taxon>
    </lineage>
</organism>
<evidence type="ECO:0000313" key="2">
    <source>
        <dbReference type="Proteomes" id="UP000002971"/>
    </source>
</evidence>
<dbReference type="EMBL" id="AFOJ01000002">
    <property type="protein sequence ID" value="EGM53411.1"/>
    <property type="molecule type" value="Genomic_DNA"/>
</dbReference>
<protein>
    <submittedName>
        <fullName evidence="1">Uncharacterized protein</fullName>
    </submittedName>
</protein>
<accession>F7QYQ6</accession>
<comment type="caution">
    <text evidence="1">The sequence shown here is derived from an EMBL/GenBank/DDBJ whole genome shotgun (WGS) entry which is preliminary data.</text>
</comment>
<evidence type="ECO:0000313" key="1">
    <source>
        <dbReference type="EMBL" id="EGM53411.1"/>
    </source>
</evidence>
<gene>
    <name evidence="1" type="ORF">LRU_00547</name>
</gene>
<sequence length="34" mass="3924">MSLDMLFSNKLFDILSNQSSHFKQKTDPVLIILV</sequence>
<proteinExistence type="predicted"/>
<dbReference type="Proteomes" id="UP000002971">
    <property type="component" value="Unassembled WGS sequence"/>
</dbReference>